<evidence type="ECO:0000313" key="2">
    <source>
        <dbReference type="Proteomes" id="UP000784880"/>
    </source>
</evidence>
<accession>A0ABS6JIA3</accession>
<keyword evidence="1" id="KW-0808">Transferase</keyword>
<reference evidence="1 2" key="1">
    <citation type="submission" date="2021-06" db="EMBL/GenBank/DDBJ databases">
        <title>Bacillus sp. RD4P76, an endophyte from a halophyte.</title>
        <authorList>
            <person name="Sun J.-Q."/>
        </authorList>
    </citation>
    <scope>NUCLEOTIDE SEQUENCE [LARGE SCALE GENOMIC DNA]</scope>
    <source>
        <strain evidence="1 2">CGMCC 1.15917</strain>
    </source>
</reference>
<dbReference type="Proteomes" id="UP000784880">
    <property type="component" value="Unassembled WGS sequence"/>
</dbReference>
<keyword evidence="2" id="KW-1185">Reference proteome</keyword>
<dbReference type="RefSeq" id="WP_217067478.1">
    <property type="nucleotide sequence ID" value="NZ_JAHQCS010000131.1"/>
</dbReference>
<comment type="caution">
    <text evidence="1">The sequence shown here is derived from an EMBL/GenBank/DDBJ whole genome shotgun (WGS) entry which is preliminary data.</text>
</comment>
<dbReference type="EC" id="2.4.-.-" evidence="1"/>
<protein>
    <submittedName>
        <fullName evidence="1">Glycosyltransferase</fullName>
        <ecNumber evidence="1">2.4.-.-</ecNumber>
    </submittedName>
</protein>
<dbReference type="GO" id="GO:0016757">
    <property type="term" value="F:glycosyltransferase activity"/>
    <property type="evidence" value="ECO:0007669"/>
    <property type="project" value="UniProtKB-KW"/>
</dbReference>
<proteinExistence type="predicted"/>
<organism evidence="1 2">
    <name type="scientific">Evansella tamaricis</name>
    <dbReference type="NCBI Taxonomy" id="2069301"/>
    <lineage>
        <taxon>Bacteria</taxon>
        <taxon>Bacillati</taxon>
        <taxon>Bacillota</taxon>
        <taxon>Bacilli</taxon>
        <taxon>Bacillales</taxon>
        <taxon>Bacillaceae</taxon>
        <taxon>Evansella</taxon>
    </lineage>
</organism>
<gene>
    <name evidence="1" type="ORF">KS419_16435</name>
</gene>
<sequence>MKKIAVLIKTHEREKAFFTCIRSVQRHFSNHLIPFRFYIGDDSKVISRKKERLYKRLLNKGHFIQRYSKTIAVTAARNSLLDQLQGESYILRIDDDFELTKETNVPKMMKIIEYDNNIGAVTGLERQIGDGKGIVSGELNEWIGFLNVKSGVLQKKIVPVQNFNFLKTDDGINYAKCDLTRNFILLRREVFQDIKWEEKLTFQGEHVDFLLQLKYSKWDVVFTTETIHSHREDFKFKNDQTYRKKKKEKKKTKMFREVFQEKWGIRKIRKI</sequence>
<dbReference type="EMBL" id="JAHQCS010000131">
    <property type="protein sequence ID" value="MBU9713321.1"/>
    <property type="molecule type" value="Genomic_DNA"/>
</dbReference>
<evidence type="ECO:0000313" key="1">
    <source>
        <dbReference type="EMBL" id="MBU9713321.1"/>
    </source>
</evidence>
<name>A0ABS6JIA3_9BACI</name>
<keyword evidence="1" id="KW-0328">Glycosyltransferase</keyword>